<dbReference type="RefSeq" id="WP_025838223.1">
    <property type="nucleotide sequence ID" value="NZ_BAKP01000016.1"/>
</dbReference>
<evidence type="ECO:0000313" key="2">
    <source>
        <dbReference type="EMBL" id="SHF95099.1"/>
    </source>
</evidence>
<keyword evidence="1" id="KW-1133">Transmembrane helix</keyword>
<feature type="transmembrane region" description="Helical" evidence="1">
    <location>
        <begin position="37"/>
        <end position="53"/>
    </location>
</feature>
<keyword evidence="3" id="KW-1185">Reference proteome</keyword>
<comment type="caution">
    <text evidence="2">The sequence shown here is derived from an EMBL/GenBank/DDBJ whole genome shotgun (WGS) entry which is preliminary data.</text>
</comment>
<keyword evidence="1" id="KW-0472">Membrane</keyword>
<evidence type="ECO:0000256" key="1">
    <source>
        <dbReference type="SAM" id="Phobius"/>
    </source>
</evidence>
<keyword evidence="1" id="KW-0812">Transmembrane</keyword>
<feature type="transmembrane region" description="Helical" evidence="1">
    <location>
        <begin position="65"/>
        <end position="84"/>
    </location>
</feature>
<evidence type="ECO:0008006" key="4">
    <source>
        <dbReference type="Google" id="ProtNLM"/>
    </source>
</evidence>
<dbReference type="Proteomes" id="UP000184105">
    <property type="component" value="Unassembled WGS sequence"/>
</dbReference>
<feature type="transmembrane region" description="Helical" evidence="1">
    <location>
        <begin position="12"/>
        <end position="31"/>
    </location>
</feature>
<evidence type="ECO:0000313" key="3">
    <source>
        <dbReference type="Proteomes" id="UP000184105"/>
    </source>
</evidence>
<dbReference type="EMBL" id="FQWA01000020">
    <property type="protein sequence ID" value="SHF95099.1"/>
    <property type="molecule type" value="Genomic_DNA"/>
</dbReference>
<protein>
    <recommendedName>
        <fullName evidence="4">DUF4199 domain-containing protein</fullName>
    </recommendedName>
</protein>
<sequence length="147" mass="16787">MKQLNKLQSIIYLLGGIIMVAGAGFYAFLLIQPIACWLMLVGSIAFALMQSRQRYFGTSLTIRRLCKIMSLAGCGFILAGFFMVEDSYHFLRPLFAGSLDSYDSYVNIFHHNWVILLLISAIIEMYTTHRISYELKKESEVQEPKKS</sequence>
<proteinExistence type="predicted"/>
<reference evidence="2 3" key="1">
    <citation type="submission" date="2016-11" db="EMBL/GenBank/DDBJ databases">
        <authorList>
            <person name="Varghese N."/>
            <person name="Submissions S."/>
        </authorList>
    </citation>
    <scope>NUCLEOTIDE SEQUENCE [LARGE SCALE GENOMIC DNA]</scope>
    <source>
        <strain evidence="2 3">DSM 22613</strain>
    </source>
</reference>
<dbReference type="AlphaFoldDB" id="A0AAX2F5C0"/>
<feature type="transmembrane region" description="Helical" evidence="1">
    <location>
        <begin position="104"/>
        <end position="127"/>
    </location>
</feature>
<name>A0AAX2F5C0_9BACT</name>
<accession>A0AAX2F5C0</accession>
<gene>
    <name evidence="2" type="ORF">SAMN05444364_12039</name>
</gene>
<organism evidence="2 3">
    <name type="scientific">Prevotella scopos JCM 17725</name>
    <dbReference type="NCBI Taxonomy" id="1236518"/>
    <lineage>
        <taxon>Bacteria</taxon>
        <taxon>Pseudomonadati</taxon>
        <taxon>Bacteroidota</taxon>
        <taxon>Bacteroidia</taxon>
        <taxon>Bacteroidales</taxon>
        <taxon>Prevotellaceae</taxon>
        <taxon>Prevotella</taxon>
    </lineage>
</organism>